<evidence type="ECO:0000313" key="2">
    <source>
        <dbReference type="Proteomes" id="UP000004457"/>
    </source>
</evidence>
<reference evidence="1 2" key="1">
    <citation type="submission" date="2009-01" db="EMBL/GenBank/DDBJ databases">
        <authorList>
            <person name="Fulton L."/>
            <person name="Clifton S."/>
            <person name="Chinwalla A.T."/>
            <person name="Mitreva M."/>
            <person name="Sodergren E."/>
            <person name="Weinstock G."/>
            <person name="Clifton S."/>
            <person name="Dooling D.J."/>
            <person name="Fulton B."/>
            <person name="Minx P."/>
            <person name="Pepin K.H."/>
            <person name="Johnson M."/>
            <person name="Bhonagiri V."/>
            <person name="Nash W.E."/>
            <person name="Mardis E.R."/>
            <person name="Wilson R.K."/>
        </authorList>
    </citation>
    <scope>NUCLEOTIDE SEQUENCE [LARGE SCALE GENOMIC DNA]</scope>
    <source>
        <strain evidence="1 2">NRL30031/H210</strain>
    </source>
</reference>
<sequence length="58" mass="6960">MTRRGRPSETKFSDGLKNIDLSFLPFAHISDPVQTYSKHYQNYEYPRLLRNPWCCPQR</sequence>
<protein>
    <submittedName>
        <fullName evidence="1">Uncharacterized protein</fullName>
    </submittedName>
</protein>
<evidence type="ECO:0000313" key="1">
    <source>
        <dbReference type="EMBL" id="EEG33000.1"/>
    </source>
</evidence>
<keyword evidence="2" id="KW-1185">Reference proteome</keyword>
<dbReference type="AlphaFoldDB" id="C0EPR6"/>
<comment type="caution">
    <text evidence="1">The sequence shown here is derived from an EMBL/GenBank/DDBJ whole genome shotgun (WGS) entry which is preliminary data.</text>
</comment>
<organism evidence="1 2">
    <name type="scientific">Neisseria flavescens NRL30031/H210</name>
    <dbReference type="NCBI Taxonomy" id="546264"/>
    <lineage>
        <taxon>Bacteria</taxon>
        <taxon>Pseudomonadati</taxon>
        <taxon>Pseudomonadota</taxon>
        <taxon>Betaproteobacteria</taxon>
        <taxon>Neisseriales</taxon>
        <taxon>Neisseriaceae</taxon>
        <taxon>Neisseria</taxon>
    </lineage>
</organism>
<accession>C0EPR6</accession>
<dbReference type="Proteomes" id="UP000004457">
    <property type="component" value="Unassembled WGS sequence"/>
</dbReference>
<dbReference type="EMBL" id="ACEN01000093">
    <property type="protein sequence ID" value="EEG33000.1"/>
    <property type="molecule type" value="Genomic_DNA"/>
</dbReference>
<name>C0EPR6_NEIFL</name>
<proteinExistence type="predicted"/>
<gene>
    <name evidence="1" type="ORF">NEIFLAOT_01956</name>
</gene>